<dbReference type="Gene3D" id="3.30.420.10">
    <property type="entry name" value="Ribonuclease H-like superfamily/Ribonuclease H"/>
    <property type="match status" value="1"/>
</dbReference>
<accession>A0A0B7JBG2</accession>
<dbReference type="AlphaFoldDB" id="A0A0B7JBG2"/>
<organism evidence="1 2">
    <name type="scientific">Photobacterium kishitanii</name>
    <dbReference type="NCBI Taxonomy" id="318456"/>
    <lineage>
        <taxon>Bacteria</taxon>
        <taxon>Pseudomonadati</taxon>
        <taxon>Pseudomonadota</taxon>
        <taxon>Gammaproteobacteria</taxon>
        <taxon>Vibrionales</taxon>
        <taxon>Vibrionaceae</taxon>
        <taxon>Photobacterium</taxon>
    </lineage>
</organism>
<name>A0A0B7JBG2_9GAMM</name>
<accession>A0A2T3KGT5</accession>
<dbReference type="RefSeq" id="WP_036794005.1">
    <property type="nucleotide sequence ID" value="NZ_JAUZMX010000001.1"/>
</dbReference>
<dbReference type="eggNOG" id="COG0847">
    <property type="taxonomic scope" value="Bacteria"/>
</dbReference>
<dbReference type="InterPro" id="IPR036397">
    <property type="entry name" value="RNaseH_sf"/>
</dbReference>
<evidence type="ECO:0000313" key="1">
    <source>
        <dbReference type="EMBL" id="PSU98159.1"/>
    </source>
</evidence>
<dbReference type="GO" id="GO:0003676">
    <property type="term" value="F:nucleic acid binding"/>
    <property type="evidence" value="ECO:0007669"/>
    <property type="project" value="InterPro"/>
</dbReference>
<dbReference type="SUPFAM" id="SSF53098">
    <property type="entry name" value="Ribonuclease H-like"/>
    <property type="match status" value="1"/>
</dbReference>
<dbReference type="Proteomes" id="UP000241426">
    <property type="component" value="Unassembled WGS sequence"/>
</dbReference>
<gene>
    <name evidence="1" type="ORF">C9J27_12910</name>
</gene>
<dbReference type="InterPro" id="IPR012337">
    <property type="entry name" value="RNaseH-like_sf"/>
</dbReference>
<sequence>MWATLDFEASGLSEFSYPIEVGYSLPNGTDNSLLINPLSASDEWVYWDAFSESHIHKITRHELENNGKQVVDVCRHLNAILGQYELVFCDSEWDLFWLGRLYHAAHMRPSFMLTEVCCWLKQHNGMDRVHFQLALERQGPVKHRASYDAKQIRLALDTLVGNR</sequence>
<dbReference type="GeneID" id="29945045"/>
<protein>
    <submittedName>
        <fullName evidence="1">Uncharacterized protein</fullName>
    </submittedName>
</protein>
<evidence type="ECO:0000313" key="2">
    <source>
        <dbReference type="Proteomes" id="UP000241426"/>
    </source>
</evidence>
<reference evidence="1 2" key="1">
    <citation type="submission" date="2018-01" db="EMBL/GenBank/DDBJ databases">
        <title>Whole genome sequencing of Histamine producing bacteria.</title>
        <authorList>
            <person name="Butler K."/>
        </authorList>
    </citation>
    <scope>NUCLEOTIDE SEQUENCE [LARGE SCALE GENOMIC DNA]</scope>
    <source>
        <strain evidence="1 2">FS-7.2</strain>
    </source>
</reference>
<proteinExistence type="predicted"/>
<dbReference type="EMBL" id="PYNF01000010">
    <property type="protein sequence ID" value="PSU98159.1"/>
    <property type="molecule type" value="Genomic_DNA"/>
</dbReference>
<comment type="caution">
    <text evidence="1">The sequence shown here is derived from an EMBL/GenBank/DDBJ whole genome shotgun (WGS) entry which is preliminary data.</text>
</comment>